<dbReference type="Pfam" id="PF07730">
    <property type="entry name" value="HisKA_3"/>
    <property type="match status" value="1"/>
</dbReference>
<protein>
    <recommendedName>
        <fullName evidence="5">Histidine kinase/HSP90-like ATPase domain-containing protein</fullName>
    </recommendedName>
</protein>
<keyword evidence="3" id="KW-0902">Two-component regulatory system</keyword>
<dbReference type="Gene3D" id="3.30.565.10">
    <property type="entry name" value="Histidine kinase-like ATPase, C-terminal domain"/>
    <property type="match status" value="1"/>
</dbReference>
<name>A0ABP5D248_9PSEU</name>
<evidence type="ECO:0000313" key="6">
    <source>
        <dbReference type="EMBL" id="GAA1972546.1"/>
    </source>
</evidence>
<keyword evidence="4" id="KW-0472">Membrane</keyword>
<dbReference type="InterPro" id="IPR003594">
    <property type="entry name" value="HATPase_dom"/>
</dbReference>
<dbReference type="Pfam" id="PF02518">
    <property type="entry name" value="HATPase_c"/>
    <property type="match status" value="1"/>
</dbReference>
<organism evidence="6 7">
    <name type="scientific">Amycolatopsis minnesotensis</name>
    <dbReference type="NCBI Taxonomy" id="337894"/>
    <lineage>
        <taxon>Bacteria</taxon>
        <taxon>Bacillati</taxon>
        <taxon>Actinomycetota</taxon>
        <taxon>Actinomycetes</taxon>
        <taxon>Pseudonocardiales</taxon>
        <taxon>Pseudonocardiaceae</taxon>
        <taxon>Amycolatopsis</taxon>
    </lineage>
</organism>
<keyword evidence="1" id="KW-0808">Transferase</keyword>
<keyword evidence="4" id="KW-1133">Transmembrane helix</keyword>
<feature type="domain" description="Histidine kinase/HSP90-like ATPase" evidence="5">
    <location>
        <begin position="255"/>
        <end position="342"/>
    </location>
</feature>
<keyword evidence="7" id="KW-1185">Reference proteome</keyword>
<dbReference type="PANTHER" id="PTHR24421">
    <property type="entry name" value="NITRATE/NITRITE SENSOR PROTEIN NARX-RELATED"/>
    <property type="match status" value="1"/>
</dbReference>
<keyword evidence="4" id="KW-0812">Transmembrane</keyword>
<proteinExistence type="predicted"/>
<reference evidence="7" key="1">
    <citation type="journal article" date="2019" name="Int. J. Syst. Evol. Microbiol.">
        <title>The Global Catalogue of Microorganisms (GCM) 10K type strain sequencing project: providing services to taxonomists for standard genome sequencing and annotation.</title>
        <authorList>
            <consortium name="The Broad Institute Genomics Platform"/>
            <consortium name="The Broad Institute Genome Sequencing Center for Infectious Disease"/>
            <person name="Wu L."/>
            <person name="Ma J."/>
        </authorList>
    </citation>
    <scope>NUCLEOTIDE SEQUENCE [LARGE SCALE GENOMIC DNA]</scope>
    <source>
        <strain evidence="7">JCM 14545</strain>
    </source>
</reference>
<dbReference type="EMBL" id="BAAANN010000023">
    <property type="protein sequence ID" value="GAA1972546.1"/>
    <property type="molecule type" value="Genomic_DNA"/>
</dbReference>
<dbReference type="CDD" id="cd16917">
    <property type="entry name" value="HATPase_UhpB-NarQ-NarX-like"/>
    <property type="match status" value="1"/>
</dbReference>
<dbReference type="InterPro" id="IPR050482">
    <property type="entry name" value="Sensor_HK_TwoCompSys"/>
</dbReference>
<dbReference type="InterPro" id="IPR011712">
    <property type="entry name" value="Sig_transdc_His_kin_sub3_dim/P"/>
</dbReference>
<dbReference type="SUPFAM" id="SSF55874">
    <property type="entry name" value="ATPase domain of HSP90 chaperone/DNA topoisomerase II/histidine kinase"/>
    <property type="match status" value="1"/>
</dbReference>
<evidence type="ECO:0000256" key="3">
    <source>
        <dbReference type="ARBA" id="ARBA00023012"/>
    </source>
</evidence>
<dbReference type="PANTHER" id="PTHR24421:SF63">
    <property type="entry name" value="SENSOR HISTIDINE KINASE DESK"/>
    <property type="match status" value="1"/>
</dbReference>
<evidence type="ECO:0000256" key="1">
    <source>
        <dbReference type="ARBA" id="ARBA00022679"/>
    </source>
</evidence>
<feature type="transmembrane region" description="Helical" evidence="4">
    <location>
        <begin position="21"/>
        <end position="41"/>
    </location>
</feature>
<comment type="caution">
    <text evidence="6">The sequence shown here is derived from an EMBL/GenBank/DDBJ whole genome shotgun (WGS) entry which is preliminary data.</text>
</comment>
<dbReference type="Gene3D" id="1.20.5.1930">
    <property type="match status" value="1"/>
</dbReference>
<evidence type="ECO:0000256" key="4">
    <source>
        <dbReference type="SAM" id="Phobius"/>
    </source>
</evidence>
<evidence type="ECO:0000256" key="2">
    <source>
        <dbReference type="ARBA" id="ARBA00022777"/>
    </source>
</evidence>
<evidence type="ECO:0000259" key="5">
    <source>
        <dbReference type="SMART" id="SM00387"/>
    </source>
</evidence>
<feature type="transmembrane region" description="Helical" evidence="4">
    <location>
        <begin position="114"/>
        <end position="134"/>
    </location>
</feature>
<dbReference type="SMART" id="SM00387">
    <property type="entry name" value="HATPase_c"/>
    <property type="match status" value="1"/>
</dbReference>
<gene>
    <name evidence="6" type="ORF">GCM10009754_53900</name>
</gene>
<dbReference type="InterPro" id="IPR036890">
    <property type="entry name" value="HATPase_C_sf"/>
</dbReference>
<dbReference type="Proteomes" id="UP001501116">
    <property type="component" value="Unassembled WGS sequence"/>
</dbReference>
<feature type="transmembrane region" description="Helical" evidence="4">
    <location>
        <begin position="89"/>
        <end position="108"/>
    </location>
</feature>
<feature type="transmembrane region" description="Helical" evidence="4">
    <location>
        <begin position="53"/>
        <end position="82"/>
    </location>
</feature>
<accession>A0ABP5D248</accession>
<keyword evidence="2" id="KW-0418">Kinase</keyword>
<sequence length="344" mass="37468">MHLVYLLIPLFQPVFDPSAGAADWVIAGIIMAGGGALTVIGGLRPEIARWGSWVPLAVFMVCTVWLNSGASVLIVYAAVIAARTESRRVAFRLFVAFTLLLFVTIPVMPVEWPWRLWSVLPSLLFTWVIGLAAVEEAERERTATELRLRNARIEHLATVTERERIARDLHDLLGHSLTAVVMRAQLIAADPARAVEEAGEIEKTARDALAEVRTALTGWRQASLDRELESAKAALDSLGVELVVRRDPGLVLVGSTEHELALALREAVTNVVRHAKARTCHIGIHREHGEVRLVIADDGVGGKFREGTGLTGMRERVTALGGRIERMTAAGTTVTIAVPLEVAM</sequence>
<evidence type="ECO:0000313" key="7">
    <source>
        <dbReference type="Proteomes" id="UP001501116"/>
    </source>
</evidence>